<sequence>MSVSITTSNLPSDGNTPLSPSAIPDLKLLPTPLASSALPVGQLASKSSKHNPTTLEDRDYDDIGTRWYKDVILVSTPTGRFTASLGGIHLVQRPGEGEEVGTIEAEQQRVRLLKDPSAALQKAVSASDAKQWLEEQTEGDVGFVVATREVTNASYKRARLVDVGNGNWEVVREIGAETKGGKRRPSGLEVQTGSKSDVVGVLVRKVIVEGGNVTLGAEIDAEFWN</sequence>
<keyword evidence="3" id="KW-1185">Reference proteome</keyword>
<proteinExistence type="predicted"/>
<name>A0A6A6XRN4_9PLEO</name>
<feature type="compositionally biased region" description="Polar residues" evidence="1">
    <location>
        <begin position="1"/>
        <end position="19"/>
    </location>
</feature>
<dbReference type="OrthoDB" id="3920403at2759"/>
<organism evidence="2 3">
    <name type="scientific">Melanomma pulvis-pyrius CBS 109.77</name>
    <dbReference type="NCBI Taxonomy" id="1314802"/>
    <lineage>
        <taxon>Eukaryota</taxon>
        <taxon>Fungi</taxon>
        <taxon>Dikarya</taxon>
        <taxon>Ascomycota</taxon>
        <taxon>Pezizomycotina</taxon>
        <taxon>Dothideomycetes</taxon>
        <taxon>Pleosporomycetidae</taxon>
        <taxon>Pleosporales</taxon>
        <taxon>Melanommataceae</taxon>
        <taxon>Melanomma</taxon>
    </lineage>
</organism>
<evidence type="ECO:0000256" key="1">
    <source>
        <dbReference type="SAM" id="MobiDB-lite"/>
    </source>
</evidence>
<protein>
    <submittedName>
        <fullName evidence="2">Uncharacterized protein</fullName>
    </submittedName>
</protein>
<dbReference type="EMBL" id="MU001775">
    <property type="protein sequence ID" value="KAF2798863.1"/>
    <property type="molecule type" value="Genomic_DNA"/>
</dbReference>
<dbReference type="Proteomes" id="UP000799757">
    <property type="component" value="Unassembled WGS sequence"/>
</dbReference>
<gene>
    <name evidence="2" type="ORF">K505DRAFT_333095</name>
</gene>
<accession>A0A6A6XRN4</accession>
<evidence type="ECO:0000313" key="3">
    <source>
        <dbReference type="Proteomes" id="UP000799757"/>
    </source>
</evidence>
<dbReference type="AlphaFoldDB" id="A0A6A6XRN4"/>
<evidence type="ECO:0000313" key="2">
    <source>
        <dbReference type="EMBL" id="KAF2798863.1"/>
    </source>
</evidence>
<feature type="region of interest" description="Disordered" evidence="1">
    <location>
        <begin position="1"/>
        <end position="26"/>
    </location>
</feature>
<reference evidence="2" key="1">
    <citation type="journal article" date="2020" name="Stud. Mycol.">
        <title>101 Dothideomycetes genomes: a test case for predicting lifestyles and emergence of pathogens.</title>
        <authorList>
            <person name="Haridas S."/>
            <person name="Albert R."/>
            <person name="Binder M."/>
            <person name="Bloem J."/>
            <person name="Labutti K."/>
            <person name="Salamov A."/>
            <person name="Andreopoulos B."/>
            <person name="Baker S."/>
            <person name="Barry K."/>
            <person name="Bills G."/>
            <person name="Bluhm B."/>
            <person name="Cannon C."/>
            <person name="Castanera R."/>
            <person name="Culley D."/>
            <person name="Daum C."/>
            <person name="Ezra D."/>
            <person name="Gonzalez J."/>
            <person name="Henrissat B."/>
            <person name="Kuo A."/>
            <person name="Liang C."/>
            <person name="Lipzen A."/>
            <person name="Lutzoni F."/>
            <person name="Magnuson J."/>
            <person name="Mondo S."/>
            <person name="Nolan M."/>
            <person name="Ohm R."/>
            <person name="Pangilinan J."/>
            <person name="Park H.-J."/>
            <person name="Ramirez L."/>
            <person name="Alfaro M."/>
            <person name="Sun H."/>
            <person name="Tritt A."/>
            <person name="Yoshinaga Y."/>
            <person name="Zwiers L.-H."/>
            <person name="Turgeon B."/>
            <person name="Goodwin S."/>
            <person name="Spatafora J."/>
            <person name="Crous P."/>
            <person name="Grigoriev I."/>
        </authorList>
    </citation>
    <scope>NUCLEOTIDE SEQUENCE</scope>
    <source>
        <strain evidence="2">CBS 109.77</strain>
    </source>
</reference>